<evidence type="ECO:0000259" key="8">
    <source>
        <dbReference type="PROSITE" id="PS50011"/>
    </source>
</evidence>
<feature type="domain" description="Protein kinase" evidence="8">
    <location>
        <begin position="71"/>
        <end position="462"/>
    </location>
</feature>
<protein>
    <recommendedName>
        <fullName evidence="8">Protein kinase domain-containing protein</fullName>
    </recommendedName>
</protein>
<evidence type="ECO:0000256" key="6">
    <source>
        <dbReference type="PROSITE-ProRule" id="PRU00023"/>
    </source>
</evidence>
<keyword evidence="1" id="KW-0479">Metal-binding</keyword>
<dbReference type="Pfam" id="PF00069">
    <property type="entry name" value="Pkinase"/>
    <property type="match status" value="1"/>
</dbReference>
<keyword evidence="3" id="KW-0863">Zinc-finger</keyword>
<dbReference type="Pfam" id="PF12796">
    <property type="entry name" value="Ank_2"/>
    <property type="match status" value="1"/>
</dbReference>
<dbReference type="PROSITE" id="PS50011">
    <property type="entry name" value="PROTEIN_KINASE_DOM"/>
    <property type="match status" value="1"/>
</dbReference>
<keyword evidence="4" id="KW-0862">Zinc</keyword>
<dbReference type="InterPro" id="IPR000719">
    <property type="entry name" value="Prot_kinase_dom"/>
</dbReference>
<evidence type="ECO:0000256" key="7">
    <source>
        <dbReference type="SAM" id="MobiDB-lite"/>
    </source>
</evidence>
<dbReference type="Gene3D" id="1.10.510.10">
    <property type="entry name" value="Transferase(Phosphotransferase) domain 1"/>
    <property type="match status" value="1"/>
</dbReference>
<feature type="repeat" description="ANK" evidence="6">
    <location>
        <begin position="974"/>
        <end position="1006"/>
    </location>
</feature>
<proteinExistence type="predicted"/>
<dbReference type="CDD" id="cd02249">
    <property type="entry name" value="ZZ"/>
    <property type="match status" value="1"/>
</dbReference>
<dbReference type="SUPFAM" id="SSF48403">
    <property type="entry name" value="Ankyrin repeat"/>
    <property type="match status" value="2"/>
</dbReference>
<dbReference type="PANTHER" id="PTHR24123">
    <property type="entry name" value="ANKYRIN REPEAT-CONTAINING"/>
    <property type="match status" value="1"/>
</dbReference>
<dbReference type="EMBL" id="JAJGCB010000016">
    <property type="protein sequence ID" value="KAJ8988881.1"/>
    <property type="molecule type" value="Genomic_DNA"/>
</dbReference>
<organism evidence="9 10">
    <name type="scientific">Exophiala dermatitidis</name>
    <name type="common">Black yeast-like fungus</name>
    <name type="synonym">Wangiella dermatitidis</name>
    <dbReference type="NCBI Taxonomy" id="5970"/>
    <lineage>
        <taxon>Eukaryota</taxon>
        <taxon>Fungi</taxon>
        <taxon>Dikarya</taxon>
        <taxon>Ascomycota</taxon>
        <taxon>Pezizomycotina</taxon>
        <taxon>Eurotiomycetes</taxon>
        <taxon>Chaetothyriomycetidae</taxon>
        <taxon>Chaetothyriales</taxon>
        <taxon>Herpotrichiellaceae</taxon>
        <taxon>Exophiala</taxon>
    </lineage>
</organism>
<dbReference type="PRINTS" id="PR01415">
    <property type="entry name" value="ANKYRIN"/>
</dbReference>
<evidence type="ECO:0000313" key="9">
    <source>
        <dbReference type="EMBL" id="KAJ8988881.1"/>
    </source>
</evidence>
<accession>A0AAN6EP41</accession>
<dbReference type="PROSITE" id="PS50088">
    <property type="entry name" value="ANK_REPEAT"/>
    <property type="match status" value="3"/>
</dbReference>
<keyword evidence="2" id="KW-0677">Repeat</keyword>
<dbReference type="InterPro" id="IPR051165">
    <property type="entry name" value="Multifunctional_ANK_Repeat"/>
</dbReference>
<dbReference type="Proteomes" id="UP001161757">
    <property type="component" value="Unassembled WGS sequence"/>
</dbReference>
<dbReference type="SMART" id="SM00220">
    <property type="entry name" value="S_TKc"/>
    <property type="match status" value="1"/>
</dbReference>
<dbReference type="GO" id="GO:0005524">
    <property type="term" value="F:ATP binding"/>
    <property type="evidence" value="ECO:0007669"/>
    <property type="project" value="InterPro"/>
</dbReference>
<name>A0AAN6EP41_EXODE</name>
<dbReference type="SUPFAM" id="SSF56112">
    <property type="entry name" value="Protein kinase-like (PK-like)"/>
    <property type="match status" value="1"/>
</dbReference>
<dbReference type="Gene3D" id="3.30.60.90">
    <property type="match status" value="1"/>
</dbReference>
<dbReference type="Pfam" id="PF00569">
    <property type="entry name" value="ZZ"/>
    <property type="match status" value="1"/>
</dbReference>
<dbReference type="InterPro" id="IPR043145">
    <property type="entry name" value="Znf_ZZ_sf"/>
</dbReference>
<dbReference type="PROSITE" id="PS50297">
    <property type="entry name" value="ANK_REP_REGION"/>
    <property type="match status" value="2"/>
</dbReference>
<gene>
    <name evidence="9" type="ORF">HRR80_007086</name>
</gene>
<dbReference type="GO" id="GO:0008270">
    <property type="term" value="F:zinc ion binding"/>
    <property type="evidence" value="ECO:0007669"/>
    <property type="project" value="UniProtKB-KW"/>
</dbReference>
<evidence type="ECO:0000256" key="1">
    <source>
        <dbReference type="ARBA" id="ARBA00022723"/>
    </source>
</evidence>
<reference evidence="9" key="1">
    <citation type="submission" date="2023-01" db="EMBL/GenBank/DDBJ databases">
        <title>Exophiala dermititidis isolated from Cystic Fibrosis Patient.</title>
        <authorList>
            <person name="Kurbessoian T."/>
            <person name="Crocker A."/>
            <person name="Murante D."/>
            <person name="Hogan D.A."/>
            <person name="Stajich J.E."/>
        </authorList>
    </citation>
    <scope>NUCLEOTIDE SEQUENCE</scope>
    <source>
        <strain evidence="9">Ex8</strain>
    </source>
</reference>
<feature type="compositionally biased region" description="Polar residues" evidence="7">
    <location>
        <begin position="1"/>
        <end position="28"/>
    </location>
</feature>
<dbReference type="Gene3D" id="1.25.40.20">
    <property type="entry name" value="Ankyrin repeat-containing domain"/>
    <property type="match status" value="5"/>
</dbReference>
<dbReference type="InterPro" id="IPR008271">
    <property type="entry name" value="Ser/Thr_kinase_AS"/>
</dbReference>
<dbReference type="InterPro" id="IPR011009">
    <property type="entry name" value="Kinase-like_dom_sf"/>
</dbReference>
<feature type="repeat" description="ANK" evidence="6">
    <location>
        <begin position="1053"/>
        <end position="1085"/>
    </location>
</feature>
<evidence type="ECO:0000313" key="10">
    <source>
        <dbReference type="Proteomes" id="UP001161757"/>
    </source>
</evidence>
<keyword evidence="5 6" id="KW-0040">ANK repeat</keyword>
<dbReference type="InterPro" id="IPR036770">
    <property type="entry name" value="Ankyrin_rpt-contain_sf"/>
</dbReference>
<comment type="caution">
    <text evidence="9">The sequence shown here is derived from an EMBL/GenBank/DDBJ whole genome shotgun (WGS) entry which is preliminary data.</text>
</comment>
<dbReference type="GO" id="GO:0004672">
    <property type="term" value="F:protein kinase activity"/>
    <property type="evidence" value="ECO:0007669"/>
    <property type="project" value="InterPro"/>
</dbReference>
<evidence type="ECO:0000256" key="5">
    <source>
        <dbReference type="ARBA" id="ARBA00023043"/>
    </source>
</evidence>
<dbReference type="PANTHER" id="PTHR24123:SF33">
    <property type="entry name" value="PROTEIN HOS4"/>
    <property type="match status" value="1"/>
</dbReference>
<dbReference type="SUPFAM" id="SSF57850">
    <property type="entry name" value="RING/U-box"/>
    <property type="match status" value="1"/>
</dbReference>
<dbReference type="SMART" id="SM00291">
    <property type="entry name" value="ZnF_ZZ"/>
    <property type="match status" value="1"/>
</dbReference>
<dbReference type="SMART" id="SM00248">
    <property type="entry name" value="ANK"/>
    <property type="match status" value="10"/>
</dbReference>
<dbReference type="InterPro" id="IPR000433">
    <property type="entry name" value="Znf_ZZ"/>
</dbReference>
<feature type="repeat" description="ANK" evidence="6">
    <location>
        <begin position="702"/>
        <end position="734"/>
    </location>
</feature>
<evidence type="ECO:0000256" key="2">
    <source>
        <dbReference type="ARBA" id="ARBA00022737"/>
    </source>
</evidence>
<dbReference type="PROSITE" id="PS00108">
    <property type="entry name" value="PROTEIN_KINASE_ST"/>
    <property type="match status" value="1"/>
</dbReference>
<evidence type="ECO:0000256" key="4">
    <source>
        <dbReference type="ARBA" id="ARBA00022833"/>
    </source>
</evidence>
<feature type="region of interest" description="Disordered" evidence="7">
    <location>
        <begin position="1"/>
        <end position="36"/>
    </location>
</feature>
<evidence type="ECO:0000256" key="3">
    <source>
        <dbReference type="ARBA" id="ARBA00022771"/>
    </source>
</evidence>
<sequence>MSTSISGRTDTSVPASSSYDTTGTSNAPPSEPQDGVGRFVPNVFDLVYIARRAEISVARPVMQLFLGAQAIDQSTYLGQGASFEVSYKKVPKSDGIEYETKGIGLTLSTRQGQFDERVLVYKTAKIAFSELGEPMPKDRRAMESVLMEIYALIHPPLYKHRNIVTLLALGWGTNPYTTSYKLPVVVTEYADHGNLAALQAKEILTSDIKVNLSLDIGRGLQVLHRCGIIHGDVKSENILIFSDPDKKYVAKLGDFGFSIVGEPSADSVRIGGTTPWRAPETAVAVPRHLLAQTDVYSFGLTIWRVAMDGLNPFRILLDPTSTGNSLAEQIELLKDQDMLKDKADLEMWYPPFVLSSMERLADGSLPDLMQVVQMVQQVQTRLAAGGMNMLQAIDYFKYIYWVLQQRGMSNMPVYEQIKQALLQTALMDPFYGKVTEVLKRTVRRDPLDRNLEQAMTALSGTTDVQQDTGDADRDIRLQRSFDHHLMSWQAIRELQPSVQTFLLERFRARTDSNAAGSKVNPPECFVLAAFYMNGYGTQPDVEEARRLILHAARYGHEVSQAHAWRISKVSGNELSVDEQLLKMLENRAMNGSRAALNDLGLIAPEKVERIKKILKLGLAGVGASFFCDDLIHGFGFPQWMNTFKNTTILVQNLRNLNAIADYRVNKRGDRILHMAASCGEPQAITALLDNFPTLTVNQLNDAGETPLLSACRAGQREVVKLLIEIGADPTIVTSSKESPLHWLISFEEDEVEEIGNSLVSKGANIRLLTTKPINYSNFPSGVDADTLPPGTPLTWAVHHDRADIIKFLIRAAGTAAICVDKSPNQPSPMEWAAHYHHRACLERMISAMKEEKLGYTYLHFLQAAVHSADKFSMVLRNGIAYMDRFKDTMDYLLEETHRVSFATGIGAFGYTLLYYAVSEAHDLAVEYLLSDETEQLLQAGWEKAKEAAKEDSDIPVRRYGTFSREHINITCGDEQRTPLLECVRWNRWKLFDLLVSNGADVTARSRNPFDNTKTDWSALHTFAHAAHNSDVSLAERIIEAGVPADAQMEGSSDLESPLLVALKNNAYNLAELLLGHGADLNRKCISSGLIALEHPTTILGHLVASTARESASRIRFVLSRGRPAVTNEKEAEAVTTVDTIVEPARSLTAVHRAAWAYKGVFDRSPDGEVQPVKRANYDFAQNREIMYELLQHLGGFGSQSYLNARTGDALLRQTALHLAVDAINVRCVELLLDTGAVDVSLADAQGCTALDLAIQGARHAGIKCDGPCEQVPLPGRRWHCIICPDHDLCDTCRGVIEPTSRGQHEFREVTLGETCADISAKSKWRVRVPEEMEDMAEIIDLLQARQVINTTQDAFASLGVSDQTVS</sequence>
<dbReference type="InterPro" id="IPR002110">
    <property type="entry name" value="Ankyrin_rpt"/>
</dbReference>